<evidence type="ECO:0000256" key="2">
    <source>
        <dbReference type="ARBA" id="ARBA00007690"/>
    </source>
</evidence>
<dbReference type="InterPro" id="IPR019775">
    <property type="entry name" value="WD40_repeat_CS"/>
</dbReference>
<keyword evidence="7 8" id="KW-0206">Cytoskeleton</keyword>
<evidence type="ECO:0000256" key="7">
    <source>
        <dbReference type="ARBA" id="ARBA00023212"/>
    </source>
</evidence>
<dbReference type="InterPro" id="IPR001680">
    <property type="entry name" value="WD40_rpt"/>
</dbReference>
<proteinExistence type="inferred from homology"/>
<dbReference type="PROSITE" id="PS50294">
    <property type="entry name" value="WD_REPEATS_REGION"/>
    <property type="match status" value="4"/>
</dbReference>
<dbReference type="PRINTS" id="PR00320">
    <property type="entry name" value="GPROTEINBRPT"/>
</dbReference>
<dbReference type="InterPro" id="IPR016024">
    <property type="entry name" value="ARM-type_fold"/>
</dbReference>
<feature type="domain" description="RRP12 N-terminal HEAT" evidence="12">
    <location>
        <begin position="905"/>
        <end position="1192"/>
    </location>
</feature>
<keyword evidence="3 8" id="KW-0963">Cytoplasm</keyword>
<feature type="compositionally biased region" description="Basic residues" evidence="9">
    <location>
        <begin position="1123"/>
        <end position="1132"/>
    </location>
</feature>
<dbReference type="Pfam" id="PF25772">
    <property type="entry name" value="HEAT_RRP12_N"/>
    <property type="match status" value="1"/>
</dbReference>
<dbReference type="GO" id="GO:0051301">
    <property type="term" value="P:cell division"/>
    <property type="evidence" value="ECO:0007669"/>
    <property type="project" value="UniProtKB-KW"/>
</dbReference>
<evidence type="ECO:0000256" key="5">
    <source>
        <dbReference type="ARBA" id="ARBA00022701"/>
    </source>
</evidence>
<comment type="function">
    <text evidence="8">Participates in a complex which severs microtubules in an ATP-dependent manner. May act to target the enzymatic subunit of this complex to sites of action such as the centrosome. Microtubule severing may promote rapid reorganization of cellular microtubule arrays and the release of microtubules from the centrosome following nucleation.</text>
</comment>
<dbReference type="HAMAP" id="MF_03022">
    <property type="entry name" value="Katanin_p80_B1"/>
    <property type="match status" value="1"/>
</dbReference>
<evidence type="ECO:0000259" key="12">
    <source>
        <dbReference type="Pfam" id="PF25772"/>
    </source>
</evidence>
<comment type="similarity">
    <text evidence="2">Belongs to the RRP12 family.</text>
</comment>
<dbReference type="GO" id="GO:0005737">
    <property type="term" value="C:cytoplasm"/>
    <property type="evidence" value="ECO:0007669"/>
    <property type="project" value="UniProtKB-SubCell"/>
</dbReference>
<dbReference type="SUPFAM" id="SSF50978">
    <property type="entry name" value="WD40 repeat-like"/>
    <property type="match status" value="1"/>
</dbReference>
<comment type="subunit">
    <text evidence="8">Interacts with KATNA1. This interaction enhances the microtubule binding and severing activity of KATNA1 and also targets this activity to the centrosome.</text>
</comment>
<dbReference type="Gene3D" id="2.130.10.10">
    <property type="entry name" value="YVTN repeat-like/Quinoprotein amine dehydrogenase"/>
    <property type="match status" value="1"/>
</dbReference>
<dbReference type="InterPro" id="IPR020472">
    <property type="entry name" value="WD40_PAC1"/>
</dbReference>
<evidence type="ECO:0000256" key="6">
    <source>
        <dbReference type="ARBA" id="ARBA00022737"/>
    </source>
</evidence>
<evidence type="ECO:0000259" key="10">
    <source>
        <dbReference type="Pfam" id="PF08161"/>
    </source>
</evidence>
<accession>A0A7R8ZJD5</accession>
<dbReference type="InterPro" id="IPR036322">
    <property type="entry name" value="WD40_repeat_dom_sf"/>
</dbReference>
<dbReference type="GO" id="GO:0008352">
    <property type="term" value="C:katanin complex"/>
    <property type="evidence" value="ECO:0007669"/>
    <property type="project" value="InterPro"/>
</dbReference>
<feature type="compositionally biased region" description="Low complexity" evidence="9">
    <location>
        <begin position="501"/>
        <end position="524"/>
    </location>
</feature>
<dbReference type="PROSITE" id="PS00678">
    <property type="entry name" value="WD_REPEATS_1"/>
    <property type="match status" value="3"/>
</dbReference>
<feature type="region of interest" description="Disordered" evidence="9">
    <location>
        <begin position="378"/>
        <end position="426"/>
    </location>
</feature>
<dbReference type="GO" id="GO:0005874">
    <property type="term" value="C:microtubule"/>
    <property type="evidence" value="ECO:0007669"/>
    <property type="project" value="UniProtKB-KW"/>
</dbReference>
<evidence type="ECO:0000256" key="3">
    <source>
        <dbReference type="ARBA" id="ARBA00022490"/>
    </source>
</evidence>
<feature type="region of interest" description="Disordered" evidence="9">
    <location>
        <begin position="1"/>
        <end position="36"/>
    </location>
</feature>
<dbReference type="InterPro" id="IPR026962">
    <property type="entry name" value="KTNB1"/>
</dbReference>
<dbReference type="FunFam" id="2.130.10.10:FF:000462">
    <property type="entry name" value="Katanin p80 WD40 repeat-containing subunit B1"/>
    <property type="match status" value="1"/>
</dbReference>
<dbReference type="Pfam" id="PF08161">
    <property type="entry name" value="RRP12_HEAT"/>
    <property type="match status" value="1"/>
</dbReference>
<evidence type="ECO:0000256" key="9">
    <source>
        <dbReference type="SAM" id="MobiDB-lite"/>
    </source>
</evidence>
<keyword evidence="6" id="KW-0677">Repeat</keyword>
<gene>
    <name evidence="8" type="primary">KATNB1</name>
    <name evidence="13" type="ORF">CTOB1V02_LOCUS3886</name>
</gene>
<keyword evidence="5 8" id="KW-0493">Microtubule</keyword>
<dbReference type="InterPro" id="IPR011989">
    <property type="entry name" value="ARM-like"/>
</dbReference>
<dbReference type="PANTHER" id="PTHR19845:SF0">
    <property type="entry name" value="KATANIN P80 WD40 REPEAT-CONTAINING SUBUNIT B1"/>
    <property type="match status" value="1"/>
</dbReference>
<keyword evidence="8" id="KW-0131">Cell cycle</keyword>
<dbReference type="Pfam" id="PF13925">
    <property type="entry name" value="Katanin_con80"/>
    <property type="match status" value="1"/>
</dbReference>
<dbReference type="CDD" id="cd00200">
    <property type="entry name" value="WD40"/>
    <property type="match status" value="1"/>
</dbReference>
<dbReference type="InterPro" id="IPR012978">
    <property type="entry name" value="HEAT_RRP12"/>
</dbReference>
<dbReference type="Gene3D" id="1.25.10.10">
    <property type="entry name" value="Leucine-rich Repeat Variant"/>
    <property type="match status" value="1"/>
</dbReference>
<protein>
    <recommendedName>
        <fullName evidence="8">Katanin p80 WD40 repeat-containing subunit B1</fullName>
        <shortName evidence="8">Katanin p80 subunit B1</shortName>
    </recommendedName>
    <alternativeName>
        <fullName evidence="8">p80 katanin</fullName>
    </alternativeName>
</protein>
<feature type="compositionally biased region" description="Pro residues" evidence="9">
    <location>
        <begin position="451"/>
        <end position="463"/>
    </location>
</feature>
<dbReference type="GO" id="GO:0051013">
    <property type="term" value="P:microtubule severing"/>
    <property type="evidence" value="ECO:0007669"/>
    <property type="project" value="UniProtKB-UniRule"/>
</dbReference>
<dbReference type="GO" id="GO:0008017">
    <property type="term" value="F:microtubule binding"/>
    <property type="evidence" value="ECO:0007669"/>
    <property type="project" value="UniProtKB-UniRule"/>
</dbReference>
<dbReference type="InterPro" id="IPR028021">
    <property type="entry name" value="Katanin_C-terminal"/>
</dbReference>
<dbReference type="GO" id="GO:0007019">
    <property type="term" value="P:microtubule depolymerization"/>
    <property type="evidence" value="ECO:0007669"/>
    <property type="project" value="TreeGrafter"/>
</dbReference>
<dbReference type="GO" id="GO:0000922">
    <property type="term" value="C:spindle pole"/>
    <property type="evidence" value="ECO:0007669"/>
    <property type="project" value="UniProtKB-SubCell"/>
</dbReference>
<feature type="compositionally biased region" description="Low complexity" evidence="9">
    <location>
        <begin position="531"/>
        <end position="547"/>
    </location>
</feature>
<keyword evidence="8" id="KW-0498">Mitosis</keyword>
<evidence type="ECO:0000256" key="8">
    <source>
        <dbReference type="HAMAP-Rule" id="MF_03022"/>
    </source>
</evidence>
<dbReference type="PANTHER" id="PTHR19845">
    <property type="entry name" value="KATANIN P80 SUBUNIT"/>
    <property type="match status" value="1"/>
</dbReference>
<feature type="domain" description="Katanin p80 subunit C-terminal" evidence="11">
    <location>
        <begin position="691"/>
        <end position="819"/>
    </location>
</feature>
<feature type="region of interest" description="Disordered" evidence="9">
    <location>
        <begin position="1099"/>
        <end position="1135"/>
    </location>
</feature>
<feature type="region of interest" description="Disordered" evidence="9">
    <location>
        <begin position="447"/>
        <end position="568"/>
    </location>
</feature>
<keyword evidence="8" id="KW-0132">Cell division</keyword>
<keyword evidence="4" id="KW-0853">WD repeat</keyword>
<feature type="compositionally biased region" description="Polar residues" evidence="9">
    <location>
        <begin position="10"/>
        <end position="23"/>
    </location>
</feature>
<evidence type="ECO:0000313" key="13">
    <source>
        <dbReference type="EMBL" id="CAD7225958.1"/>
    </source>
</evidence>
<name>A0A7R8ZJD5_9CRUS</name>
<feature type="domain" description="RRP12 HEAT" evidence="10">
    <location>
        <begin position="1369"/>
        <end position="1484"/>
    </location>
</feature>
<dbReference type="SMART" id="SM00320">
    <property type="entry name" value="WD40"/>
    <property type="match status" value="6"/>
</dbReference>
<dbReference type="SUPFAM" id="SSF48371">
    <property type="entry name" value="ARM repeat"/>
    <property type="match status" value="1"/>
</dbReference>
<organism evidence="13">
    <name type="scientific">Cyprideis torosa</name>
    <dbReference type="NCBI Taxonomy" id="163714"/>
    <lineage>
        <taxon>Eukaryota</taxon>
        <taxon>Metazoa</taxon>
        <taxon>Ecdysozoa</taxon>
        <taxon>Arthropoda</taxon>
        <taxon>Crustacea</taxon>
        <taxon>Oligostraca</taxon>
        <taxon>Ostracoda</taxon>
        <taxon>Podocopa</taxon>
        <taxon>Podocopida</taxon>
        <taxon>Cytherocopina</taxon>
        <taxon>Cytheroidea</taxon>
        <taxon>Cytherideidae</taxon>
        <taxon>Cyprideis</taxon>
    </lineage>
</organism>
<evidence type="ECO:0000259" key="11">
    <source>
        <dbReference type="Pfam" id="PF13925"/>
    </source>
</evidence>
<dbReference type="EMBL" id="OB660705">
    <property type="protein sequence ID" value="CAD7225958.1"/>
    <property type="molecule type" value="Genomic_DNA"/>
</dbReference>
<evidence type="ECO:0000256" key="1">
    <source>
        <dbReference type="ARBA" id="ARBA00004245"/>
    </source>
</evidence>
<comment type="similarity">
    <text evidence="8">Belongs to the WD repeat KATNB1 family.</text>
</comment>
<dbReference type="Pfam" id="PF00400">
    <property type="entry name" value="WD40"/>
    <property type="match status" value="5"/>
</dbReference>
<reference evidence="13" key="1">
    <citation type="submission" date="2020-11" db="EMBL/GenBank/DDBJ databases">
        <authorList>
            <person name="Tran Van P."/>
        </authorList>
    </citation>
    <scope>NUCLEOTIDE SEQUENCE</scope>
</reference>
<sequence length="1755" mass="190750">MLTKPVAPITGSSVAPLSSNKQRSMMGGGGANTGPKRAWKLQESAAHQASVNCLTLGHKSGRVMATGGDDKRVNLWAIGKTGCIMSLTGHVTPVECVRFGQTEELICAGSLSGAIKLWDLEAAKLIRTLAGHKAIVKCLDFHPYGNFVASGSQDATIKIWDVRRRGCIFTYKGHERAVNSLQFSPDGQWVASGSDDNTVRLWDLRAGKQLTSFQGHTSGVKAVMFHPQEFLLASGGVDRRVLFWDLECLQKASAAGGSADQGSGAIRCLTFNPAGDCLFAGVQDALKMYGWEPGRTLDTVVLNWGKVADIAVAQNQLIGASFQNNEVAVFVVDLKRVGSDCPPVLTPEPTTPTSVPCVVSNTTSLASKVTAKSSMSLFGNFKKGQSPPRPIHHRKNFDREKSPHSKDLKTEEPDTDPGPSTDGEEDAPAHILNQLQYSQIFQPRGRQLARTPPPQAQPFPAPPADEEDSDDALTTPGGFRGFAQVPPIPSRPARHRNSLPSFSSHHSTVTTASMTTSSPSAAGLSRRRESLSGGSSTSSSSSTSTSSFPRHPVLSGIKTGRSLSESRRCAAGGSGLHLMSASTVEIPSKDSDLRLSSNHSPSPLFPSFPSPLVHSASYSLLQQSVHRGGIPSSGAGAPSAFTPVEDILPSEPLLDPVNFLPRAPCRSTSFSGAPTVVDMSESEVISQLINGHQSMLKLLSIRLKAAQILQSYWHKRDPRTAVEYAIDVADRGDVTTLVDFLGVLVVQESAWNLDICLLLLPRLQQLIQSPFETYVSQGAKGLKVILRNFAPVIRSNMTGPVNVGVGVDISREERRRKRRDESKLTVAALSIHDADGISLESSSRGRSRLLSTETSSDMELAEASQTITSAGGTSVKSFASDFTDCTNLSFGRLMMNFRPDSIIQKEMVAVLAAVTEIIRCEGGQESETEYFAALMTALESSFREPRSEEEEGKATTTLAAILGLVAMCIKGVPKNVLALKFKQSSELLCDILTKEMEQNSQERTGIVKPIIACLFPLLKSIDESSWKNEGSEVSRGFRGLLSLSLHPKPKIRKLAQHAVIGILRASSFMLTANPPPVHPGASEVGKYLVQRLEDAMNDSAPQLSEQREENSLETAEAESTKSKKEKKKKSRKATSTSQSHLLKILSFLKEVISFLPQTHVRKLSEYLLTLSSAHAPLLRSHSLHALHALLSSHPGPSVMSARTAGQILSALFDLKPSEADVVLLANWTQALQEGILALYTLNREAGLSAVTRFFKTVFPLFQVSRPTGGSGEGALHSVTAQALAAVLRGVVAKEIDVLREQHEAEGGESTLQTIQQTISSGLSYLFHKSWNHVLQVTAVFIEVTGASVPSFSLAVIATLAPLPSGQVNESSLWLVPLLPRFVAKGDLGTFKEDLVPVALTAQAQSENAELKESQQKQFAVLERQIWDCFPAFCQNPADADKYKSMAKQIGTLIESRPDIRSCLLSGLRNLCRSCPELMQKYARNYLGILFETLTKEQGTKRSGLNQTIQLYLEKATQPDLPPVLLQKALEKYRSTESQALKESYLALVRLLIPFVQKQDIQEVFQLIKELLRDGGKRSLGEDDDQLRVLLGEAVLCTKDSNSKAREAAFELLLEIGKAMHDDDQGPDETLRRYFSLLLAGLAGNPPLVASTVLAIAHIMHHTRSCFPPDLLELLVRNISLLATSPSREIVASCLAFFKSVLSSFDKRTVNSHLRALVSAICEMTPDCKRHFRIKTRNLLTILVRRYGYEVVSQHN</sequence>
<dbReference type="InterPro" id="IPR057860">
    <property type="entry name" value="HEAT_RRP12_N"/>
</dbReference>
<dbReference type="OrthoDB" id="10251605at2759"/>
<feature type="compositionally biased region" description="Basic and acidic residues" evidence="9">
    <location>
        <begin position="397"/>
        <end position="412"/>
    </location>
</feature>
<dbReference type="PROSITE" id="PS50082">
    <property type="entry name" value="WD_REPEATS_2"/>
    <property type="match status" value="5"/>
</dbReference>
<evidence type="ECO:0000256" key="4">
    <source>
        <dbReference type="ARBA" id="ARBA00022574"/>
    </source>
</evidence>
<dbReference type="GO" id="GO:0005813">
    <property type="term" value="C:centrosome"/>
    <property type="evidence" value="ECO:0007669"/>
    <property type="project" value="UniProtKB-SubCell"/>
</dbReference>
<comment type="subcellular location">
    <subcellularLocation>
        <location evidence="1 8">Cytoplasm</location>
        <location evidence="1 8">Cytoskeleton</location>
    </subcellularLocation>
    <subcellularLocation>
        <location evidence="8">Cytoplasm</location>
    </subcellularLocation>
    <subcellularLocation>
        <location evidence="8">Cytoplasm</location>
        <location evidence="8">Cytoskeleton</location>
        <location evidence="8">Microtubule organizing center</location>
        <location evidence="8">Centrosome</location>
    </subcellularLocation>
    <subcellularLocation>
        <location evidence="8">Cytoplasm</location>
        <location evidence="8">Cytoskeleton</location>
        <location evidence="8">Spindle pole</location>
    </subcellularLocation>
    <subcellularLocation>
        <location evidence="8">Cytoplasm</location>
        <location evidence="8">Cytoskeleton</location>
        <location evidence="8">Spindle</location>
    </subcellularLocation>
    <text evidence="8">Predominantly cytoplasmic. Localized to the interphase centrosome and mitotic spindle poles.</text>
</comment>
<dbReference type="InterPro" id="IPR015943">
    <property type="entry name" value="WD40/YVTN_repeat-like_dom_sf"/>
</dbReference>